<dbReference type="EMBL" id="UINC01001182">
    <property type="protein sequence ID" value="SUZ73518.1"/>
    <property type="molecule type" value="Genomic_DNA"/>
</dbReference>
<proteinExistence type="predicted"/>
<dbReference type="AlphaFoldDB" id="A0A381Q3P2"/>
<reference evidence="1" key="1">
    <citation type="submission" date="2018-05" db="EMBL/GenBank/DDBJ databases">
        <authorList>
            <person name="Lanie J.A."/>
            <person name="Ng W.-L."/>
            <person name="Kazmierczak K.M."/>
            <person name="Andrzejewski T.M."/>
            <person name="Davidsen T.M."/>
            <person name="Wayne K.J."/>
            <person name="Tettelin H."/>
            <person name="Glass J.I."/>
            <person name="Rusch D."/>
            <person name="Podicherti R."/>
            <person name="Tsui H.-C.T."/>
            <person name="Winkler M.E."/>
        </authorList>
    </citation>
    <scope>NUCLEOTIDE SEQUENCE</scope>
</reference>
<protein>
    <submittedName>
        <fullName evidence="1">Uncharacterized protein</fullName>
    </submittedName>
</protein>
<sequence length="99" mass="11132">MSDLPDDPTELMFAMLDESGGEWRPVDNVLTSLNGPGRSLPQVASRDTYWFSWGAFYPHMGVYSPYPLPIPTSCCARTAPFTRNLVVYLIDTNFILILN</sequence>
<name>A0A381Q3P2_9ZZZZ</name>
<gene>
    <name evidence="1" type="ORF">METZ01_LOCUS26372</name>
</gene>
<organism evidence="1">
    <name type="scientific">marine metagenome</name>
    <dbReference type="NCBI Taxonomy" id="408172"/>
    <lineage>
        <taxon>unclassified sequences</taxon>
        <taxon>metagenomes</taxon>
        <taxon>ecological metagenomes</taxon>
    </lineage>
</organism>
<accession>A0A381Q3P2</accession>
<evidence type="ECO:0000313" key="1">
    <source>
        <dbReference type="EMBL" id="SUZ73518.1"/>
    </source>
</evidence>